<dbReference type="AlphaFoldDB" id="A0A507FDG7"/>
<evidence type="ECO:0008006" key="12">
    <source>
        <dbReference type="Google" id="ProtNLM"/>
    </source>
</evidence>
<evidence type="ECO:0000256" key="1">
    <source>
        <dbReference type="ARBA" id="ARBA00004141"/>
    </source>
</evidence>
<name>A0A507FDG7_9FUNG</name>
<evidence type="ECO:0000313" key="10">
    <source>
        <dbReference type="EMBL" id="TPX73617.1"/>
    </source>
</evidence>
<feature type="region of interest" description="Disordered" evidence="6">
    <location>
        <begin position="197"/>
        <end position="250"/>
    </location>
</feature>
<accession>A0A507FDG7</accession>
<dbReference type="EMBL" id="QEAP01000174">
    <property type="protein sequence ID" value="TPX73617.1"/>
    <property type="molecule type" value="Genomic_DNA"/>
</dbReference>
<feature type="region of interest" description="Disordered" evidence="6">
    <location>
        <begin position="134"/>
        <end position="156"/>
    </location>
</feature>
<dbReference type="Proteomes" id="UP000320333">
    <property type="component" value="Unassembled WGS sequence"/>
</dbReference>
<keyword evidence="4 7" id="KW-0472">Membrane</keyword>
<protein>
    <recommendedName>
        <fullName evidence="12">Threonine/serine exporter-like N-terminal domain-containing protein</fullName>
    </recommendedName>
</protein>
<feature type="transmembrane region" description="Helical" evidence="7">
    <location>
        <begin position="550"/>
        <end position="567"/>
    </location>
</feature>
<feature type="transmembrane region" description="Helical" evidence="7">
    <location>
        <begin position="579"/>
        <end position="596"/>
    </location>
</feature>
<comment type="subcellular location">
    <subcellularLocation>
        <location evidence="1">Membrane</location>
        <topology evidence="1">Multi-pass membrane protein</topology>
    </subcellularLocation>
</comment>
<gene>
    <name evidence="10" type="ORF">CcCBS67573_g05110</name>
</gene>
<reference evidence="10 11" key="1">
    <citation type="journal article" date="2019" name="Sci. Rep.">
        <title>Comparative genomics of chytrid fungi reveal insights into the obligate biotrophic and pathogenic lifestyle of Synchytrium endobioticum.</title>
        <authorList>
            <person name="van de Vossenberg B.T.L.H."/>
            <person name="Warris S."/>
            <person name="Nguyen H.D.T."/>
            <person name="van Gent-Pelzer M.P.E."/>
            <person name="Joly D.L."/>
            <person name="van de Geest H.C."/>
            <person name="Bonants P.J.M."/>
            <person name="Smith D.S."/>
            <person name="Levesque C.A."/>
            <person name="van der Lee T.A.J."/>
        </authorList>
    </citation>
    <scope>NUCLEOTIDE SEQUENCE [LARGE SCALE GENOMIC DNA]</scope>
    <source>
        <strain evidence="10 11">CBS 675.73</strain>
    </source>
</reference>
<feature type="transmembrane region" description="Helical" evidence="7">
    <location>
        <begin position="426"/>
        <end position="443"/>
    </location>
</feature>
<evidence type="ECO:0000259" key="9">
    <source>
        <dbReference type="Pfam" id="PF12821"/>
    </source>
</evidence>
<feature type="transmembrane region" description="Helical" evidence="7">
    <location>
        <begin position="455"/>
        <end position="474"/>
    </location>
</feature>
<keyword evidence="2 7" id="KW-0812">Transmembrane</keyword>
<dbReference type="STRING" id="246404.A0A507FDG7"/>
<dbReference type="OrthoDB" id="413008at2759"/>
<comment type="similarity">
    <text evidence="5">Belongs to the ThrE exporter (TC 2.A.79) family.</text>
</comment>
<dbReference type="InterPro" id="IPR010619">
    <property type="entry name" value="ThrE-like_N"/>
</dbReference>
<feature type="transmembrane region" description="Helical" evidence="7">
    <location>
        <begin position="645"/>
        <end position="668"/>
    </location>
</feature>
<sequence>MHSENNHVRLPQLASRDIPTLIQQLAFLNVSETQQNMDQTAATATAKQPPAAANASTFHIHNAHIAVPPKTLKLKASVSLVFKDSQQPSRRPSLRYLHDPKHPFTTPEITASSHSTPTTLAADIPLTPYPTGSKPATLVSTPATVTTSSPPAPRHLDEAADLLGIDKPEQVTQVLKELGVSPWAALLAVGSHHGAMFPDATSETEPGTSLPPRDMSSQHRLRKGRSRSSSVGLRKRRLPPTASLSDSVSSEEGISVAEDDIKVKKAFILKLARVFHQYGAPSHRFEHHLEQVSRTLNVKAEFSLLPSLIMVSFEDENGDSSTQLIKVPGGLNMAKLAQVNALCLTLTQGLIDCQGAADLLEGVRAAKDYSDYVIQVTYPICGFGVALLLFQLTWLESAISGLLGLLLGVMSLLADKYSGFGYMFEFLGSLVATFIARSLQGVLREYCFDYVKVTLSSLAVFVPGLALTIAIIELSTKNIVSGTVRLIGALFNSMLYGFGMALGSALVLWDTQPPTNPTTCAPTSPMWALVFLLPLSMSVNLIFQSHPHQWPIMTLASAMGYAAYQFFNSIPSLQVQPTTVTALSGLVIGLTGNIYARATNDVAVAPIFSAIMLQVPGALSVKSTLGLFVGSAGMASHNSIDGVTFTFQMLSIGLSLAMGLFLATLLVWPIKGPKPKFLAI</sequence>
<feature type="transmembrane region" description="Helical" evidence="7">
    <location>
        <begin position="398"/>
        <end position="414"/>
    </location>
</feature>
<evidence type="ECO:0000256" key="6">
    <source>
        <dbReference type="SAM" id="MobiDB-lite"/>
    </source>
</evidence>
<evidence type="ECO:0000256" key="7">
    <source>
        <dbReference type="SAM" id="Phobius"/>
    </source>
</evidence>
<evidence type="ECO:0000259" key="8">
    <source>
        <dbReference type="Pfam" id="PF06738"/>
    </source>
</evidence>
<proteinExistence type="inferred from homology"/>
<dbReference type="PANTHER" id="PTHR31082:SF4">
    <property type="entry name" value="PHEROMONE-REGULATED MEMBRANE PROTEIN 10"/>
    <property type="match status" value="1"/>
</dbReference>
<dbReference type="InterPro" id="IPR051361">
    <property type="entry name" value="ThrE/Ser_Exporter"/>
</dbReference>
<comment type="caution">
    <text evidence="10">The sequence shown here is derived from an EMBL/GenBank/DDBJ whole genome shotgun (WGS) entry which is preliminary data.</text>
</comment>
<keyword evidence="11" id="KW-1185">Reference proteome</keyword>
<dbReference type="PANTHER" id="PTHR31082">
    <property type="entry name" value="PHEROMONE-REGULATED MEMBRANE PROTEIN 10"/>
    <property type="match status" value="1"/>
</dbReference>
<feature type="transmembrane region" description="Helical" evidence="7">
    <location>
        <begin position="486"/>
        <end position="509"/>
    </location>
</feature>
<feature type="domain" description="Threonine/serine exporter-like N-terminal" evidence="8">
    <location>
        <begin position="267"/>
        <end position="506"/>
    </location>
</feature>
<evidence type="ECO:0000256" key="3">
    <source>
        <dbReference type="ARBA" id="ARBA00022989"/>
    </source>
</evidence>
<evidence type="ECO:0000256" key="2">
    <source>
        <dbReference type="ARBA" id="ARBA00022692"/>
    </source>
</evidence>
<evidence type="ECO:0000256" key="4">
    <source>
        <dbReference type="ARBA" id="ARBA00023136"/>
    </source>
</evidence>
<keyword evidence="3 7" id="KW-1133">Transmembrane helix</keyword>
<feature type="transmembrane region" description="Helical" evidence="7">
    <location>
        <begin position="603"/>
        <end position="625"/>
    </location>
</feature>
<feature type="domain" description="Threonine/Serine exporter ThrE" evidence="9">
    <location>
        <begin position="537"/>
        <end position="665"/>
    </location>
</feature>
<dbReference type="InterPro" id="IPR024528">
    <property type="entry name" value="ThrE_2"/>
</dbReference>
<feature type="transmembrane region" description="Helical" evidence="7">
    <location>
        <begin position="524"/>
        <end position="543"/>
    </location>
</feature>
<feature type="compositionally biased region" description="Low complexity" evidence="6">
    <location>
        <begin position="135"/>
        <end position="149"/>
    </location>
</feature>
<evidence type="ECO:0000256" key="5">
    <source>
        <dbReference type="ARBA" id="ARBA00034125"/>
    </source>
</evidence>
<dbReference type="Pfam" id="PF12821">
    <property type="entry name" value="ThrE_2"/>
    <property type="match status" value="1"/>
</dbReference>
<evidence type="ECO:0000313" key="11">
    <source>
        <dbReference type="Proteomes" id="UP000320333"/>
    </source>
</evidence>
<organism evidence="10 11">
    <name type="scientific">Chytriomyces confervae</name>
    <dbReference type="NCBI Taxonomy" id="246404"/>
    <lineage>
        <taxon>Eukaryota</taxon>
        <taxon>Fungi</taxon>
        <taxon>Fungi incertae sedis</taxon>
        <taxon>Chytridiomycota</taxon>
        <taxon>Chytridiomycota incertae sedis</taxon>
        <taxon>Chytridiomycetes</taxon>
        <taxon>Chytridiales</taxon>
        <taxon>Chytriomycetaceae</taxon>
        <taxon>Chytriomyces</taxon>
    </lineage>
</organism>
<dbReference type="GO" id="GO:0022857">
    <property type="term" value="F:transmembrane transporter activity"/>
    <property type="evidence" value="ECO:0007669"/>
    <property type="project" value="InterPro"/>
</dbReference>
<dbReference type="Pfam" id="PF06738">
    <property type="entry name" value="ThrE"/>
    <property type="match status" value="1"/>
</dbReference>